<keyword evidence="4" id="KW-1185">Reference proteome</keyword>
<dbReference type="GO" id="GO:0016301">
    <property type="term" value="F:kinase activity"/>
    <property type="evidence" value="ECO:0007669"/>
    <property type="project" value="UniProtKB-KW"/>
</dbReference>
<dbReference type="KEGG" id="rmai:MACH21_17960"/>
<comment type="catalytic activity">
    <reaction evidence="2">
        <text>1,6-anhydro-N-acetyl-beta-muramate + ATP + H2O = N-acetyl-D-muramate 6-phosphate + ADP + H(+)</text>
        <dbReference type="Rhea" id="RHEA:24952"/>
        <dbReference type="ChEBI" id="CHEBI:15377"/>
        <dbReference type="ChEBI" id="CHEBI:15378"/>
        <dbReference type="ChEBI" id="CHEBI:30616"/>
        <dbReference type="ChEBI" id="CHEBI:58690"/>
        <dbReference type="ChEBI" id="CHEBI:58722"/>
        <dbReference type="ChEBI" id="CHEBI:456216"/>
        <dbReference type="EC" id="2.7.1.170"/>
    </reaction>
</comment>
<accession>A0AA48KIY2</accession>
<sequence>MRHAFRAGPQWIAGAMSGTSMDGVDLALIETDGVSITGFGETRYRPYSEEERAVIRAGLGLWPGDAGVAEAARVVEAAHLEAFAGLEGARAFGFHGQTLAHDPEGGRTHQAGDGARIAEALGLTTVWDFRSNDMGLGGQGAPLAPFYHWALARYIGAEGPVAFLNLGGVGNITLVDPGVAGPELPGACLAFDTGPANAPIDDLMRARRGEAFDRDGVLTRAGRVDAETVAVFLDDVYFRKMPPKSLDRDAFPKLRDWVAGMADADAVATLGACCAGAVAQAMEHLPRHPERVLVTGGGRRNPGLMEMLAIALGRPVVPVEDVGLDGDFLEAQAFAYLAMRVLLGLPTSAPGTTGVAAPVGGGRVTRVKGR</sequence>
<keyword evidence="2 3" id="KW-0418">Kinase</keyword>
<feature type="binding site" evidence="2">
    <location>
        <begin position="18"/>
        <end position="25"/>
    </location>
    <ligand>
        <name>ATP</name>
        <dbReference type="ChEBI" id="CHEBI:30616"/>
    </ligand>
</feature>
<dbReference type="GO" id="GO:0097175">
    <property type="term" value="P:1,6-anhydro-N-acetyl-beta-muramic acid catabolic process"/>
    <property type="evidence" value="ECO:0007669"/>
    <property type="project" value="UniProtKB-UniRule"/>
</dbReference>
<protein>
    <recommendedName>
        <fullName evidence="2">Anhydro-N-acetylmuramic acid kinase</fullName>
        <ecNumber evidence="2">2.7.1.170</ecNumber>
    </recommendedName>
    <alternativeName>
        <fullName evidence="2">AnhMurNAc kinase</fullName>
    </alternativeName>
</protein>
<dbReference type="HAMAP" id="MF_01270">
    <property type="entry name" value="AnhMurNAc_kinase"/>
    <property type="match status" value="1"/>
</dbReference>
<dbReference type="PANTHER" id="PTHR30605:SF0">
    <property type="entry name" value="ANHYDRO-N-ACETYLMURAMIC ACID KINASE"/>
    <property type="match status" value="1"/>
</dbReference>
<dbReference type="NCBIfam" id="NF007141">
    <property type="entry name" value="PRK09585.1-5"/>
    <property type="match status" value="1"/>
</dbReference>
<dbReference type="InterPro" id="IPR043129">
    <property type="entry name" value="ATPase_NBD"/>
</dbReference>
<evidence type="ECO:0000256" key="2">
    <source>
        <dbReference type="HAMAP-Rule" id="MF_01270"/>
    </source>
</evidence>
<dbReference type="PANTHER" id="PTHR30605">
    <property type="entry name" value="ANHYDRO-N-ACETYLMURAMIC ACID KINASE"/>
    <property type="match status" value="1"/>
</dbReference>
<keyword evidence="2" id="KW-0547">Nucleotide-binding</keyword>
<dbReference type="GO" id="GO:0006040">
    <property type="term" value="P:amino sugar metabolic process"/>
    <property type="evidence" value="ECO:0007669"/>
    <property type="project" value="InterPro"/>
</dbReference>
<reference evidence="3 4" key="1">
    <citation type="submission" date="2023-01" db="EMBL/GenBank/DDBJ databases">
        <title>Complete genome sequence of Roseicyclus marinus strain Dej080120_10.</title>
        <authorList>
            <person name="Ueki S."/>
            <person name="Maruyama F."/>
        </authorList>
    </citation>
    <scope>NUCLEOTIDE SEQUENCE [LARGE SCALE GENOMIC DNA]</scope>
    <source>
        <strain evidence="3 4">Dej080120_10</strain>
    </source>
</reference>
<gene>
    <name evidence="2 3" type="primary">anmK</name>
    <name evidence="3" type="ORF">MACH21_17960</name>
</gene>
<comment type="pathway">
    <text evidence="2">Cell wall biogenesis; peptidoglycan recycling.</text>
</comment>
<keyword evidence="2" id="KW-0808">Transferase</keyword>
<dbReference type="Proteomes" id="UP001337723">
    <property type="component" value="Chromosome"/>
</dbReference>
<dbReference type="RefSeq" id="WP_338271428.1">
    <property type="nucleotide sequence ID" value="NZ_AP027266.1"/>
</dbReference>
<dbReference type="EMBL" id="AP027266">
    <property type="protein sequence ID" value="BDW85619.1"/>
    <property type="molecule type" value="Genomic_DNA"/>
</dbReference>
<dbReference type="AlphaFoldDB" id="A0AA48KIY2"/>
<dbReference type="EC" id="2.7.1.170" evidence="2"/>
<comment type="function">
    <text evidence="2">Catalyzes the specific phosphorylation of 1,6-anhydro-N-acetylmuramic acid (anhMurNAc) with the simultaneous cleavage of the 1,6-anhydro ring, generating MurNAc-6-P. Is required for the utilization of anhMurNAc either imported from the medium or derived from its own cell wall murein, and thus plays a role in cell wall recycling.</text>
</comment>
<evidence type="ECO:0000313" key="4">
    <source>
        <dbReference type="Proteomes" id="UP001337723"/>
    </source>
</evidence>
<keyword evidence="1 2" id="KW-0119">Carbohydrate metabolism</keyword>
<organism evidence="3 4">
    <name type="scientific">Roseicyclus marinus</name>
    <dbReference type="NCBI Taxonomy" id="2161673"/>
    <lineage>
        <taxon>Bacteria</taxon>
        <taxon>Pseudomonadati</taxon>
        <taxon>Pseudomonadota</taxon>
        <taxon>Alphaproteobacteria</taxon>
        <taxon>Rhodobacterales</taxon>
        <taxon>Roseobacteraceae</taxon>
        <taxon>Roseicyclus</taxon>
    </lineage>
</organism>
<dbReference type="GO" id="GO:0005524">
    <property type="term" value="F:ATP binding"/>
    <property type="evidence" value="ECO:0007669"/>
    <property type="project" value="UniProtKB-UniRule"/>
</dbReference>
<dbReference type="GO" id="GO:0016773">
    <property type="term" value="F:phosphotransferase activity, alcohol group as acceptor"/>
    <property type="evidence" value="ECO:0007669"/>
    <property type="project" value="UniProtKB-UniRule"/>
</dbReference>
<name>A0AA48KIY2_9RHOB</name>
<comment type="similarity">
    <text evidence="2">Belongs to the anhydro-N-acetylmuramic acid kinase family.</text>
</comment>
<dbReference type="SUPFAM" id="SSF53067">
    <property type="entry name" value="Actin-like ATPase domain"/>
    <property type="match status" value="1"/>
</dbReference>
<dbReference type="InterPro" id="IPR005338">
    <property type="entry name" value="Anhydro_N_Ac-Mur_kinase"/>
</dbReference>
<proteinExistence type="inferred from homology"/>
<dbReference type="Gene3D" id="3.30.420.40">
    <property type="match status" value="2"/>
</dbReference>
<dbReference type="GO" id="GO:0009254">
    <property type="term" value="P:peptidoglycan turnover"/>
    <property type="evidence" value="ECO:0007669"/>
    <property type="project" value="UniProtKB-UniRule"/>
</dbReference>
<comment type="pathway">
    <text evidence="2">Amino-sugar metabolism; 1,6-anhydro-N-acetylmuramate degradation.</text>
</comment>
<dbReference type="Pfam" id="PF03702">
    <property type="entry name" value="AnmK"/>
    <property type="match status" value="1"/>
</dbReference>
<evidence type="ECO:0000313" key="3">
    <source>
        <dbReference type="EMBL" id="BDW85619.1"/>
    </source>
</evidence>
<evidence type="ECO:0000256" key="1">
    <source>
        <dbReference type="ARBA" id="ARBA00023277"/>
    </source>
</evidence>
<keyword evidence="2" id="KW-0067">ATP-binding</keyword>